<evidence type="ECO:0000259" key="3">
    <source>
        <dbReference type="SMART" id="SM01007"/>
    </source>
</evidence>
<dbReference type="GO" id="GO:0016832">
    <property type="term" value="F:aldehyde-lyase activity"/>
    <property type="evidence" value="ECO:0007669"/>
    <property type="project" value="TreeGrafter"/>
</dbReference>
<dbReference type="EMBL" id="PCQL01000010">
    <property type="protein sequence ID" value="PRC19009.1"/>
    <property type="molecule type" value="Genomic_DNA"/>
</dbReference>
<dbReference type="GO" id="GO:0046872">
    <property type="term" value="F:metal ion binding"/>
    <property type="evidence" value="ECO:0007669"/>
    <property type="project" value="UniProtKB-KW"/>
</dbReference>
<keyword evidence="5" id="KW-1185">Reference proteome</keyword>
<evidence type="ECO:0000256" key="1">
    <source>
        <dbReference type="ARBA" id="ARBA00022723"/>
    </source>
</evidence>
<dbReference type="InterPro" id="IPR050197">
    <property type="entry name" value="Aldolase_class_II_sugar_metab"/>
</dbReference>
<evidence type="ECO:0000313" key="4">
    <source>
        <dbReference type="EMBL" id="PRC19009.1"/>
    </source>
</evidence>
<accession>A0A2S9ET95</accession>
<dbReference type="RefSeq" id="WP_105696882.1">
    <property type="nucleotide sequence ID" value="NZ_CP159260.1"/>
</dbReference>
<protein>
    <recommendedName>
        <fullName evidence="3">Class II aldolase/adducin N-terminal domain-containing protein</fullName>
    </recommendedName>
</protein>
<comment type="caution">
    <text evidence="4">The sequence shown here is derived from an EMBL/GenBank/DDBJ whole genome shotgun (WGS) entry which is preliminary data.</text>
</comment>
<dbReference type="GO" id="GO:0005829">
    <property type="term" value="C:cytosol"/>
    <property type="evidence" value="ECO:0007669"/>
    <property type="project" value="TreeGrafter"/>
</dbReference>
<reference evidence="4 5" key="1">
    <citation type="submission" date="2017-09" db="EMBL/GenBank/DDBJ databases">
        <title>Genomic, metabolic, and phenotypic characteristics of bacterial isolates from the natural microbiome of the model nematode Caenorhabditis elegans.</title>
        <authorList>
            <person name="Zimmermann J."/>
            <person name="Obeng N."/>
            <person name="Yang W."/>
            <person name="Obeng O."/>
            <person name="Kissoyan K."/>
            <person name="Pees B."/>
            <person name="Dirksen P."/>
            <person name="Hoppner M."/>
            <person name="Franke A."/>
            <person name="Rosenstiel P."/>
            <person name="Leippe M."/>
            <person name="Dierking K."/>
            <person name="Kaleta C."/>
            <person name="Schulenburg H."/>
        </authorList>
    </citation>
    <scope>NUCLEOTIDE SEQUENCE [LARGE SCALE GENOMIC DNA]</scope>
    <source>
        <strain evidence="4 5">MYb117</strain>
    </source>
</reference>
<dbReference type="InterPro" id="IPR001303">
    <property type="entry name" value="Aldolase_II/adducin_N"/>
</dbReference>
<dbReference type="SMART" id="SM01007">
    <property type="entry name" value="Aldolase_II"/>
    <property type="match status" value="1"/>
</dbReference>
<dbReference type="InterPro" id="IPR036409">
    <property type="entry name" value="Aldolase_II/adducin_N_sf"/>
</dbReference>
<proteinExistence type="predicted"/>
<name>A0A2S9ET95_9PSED</name>
<organism evidence="4 5">
    <name type="scientific">Pseudomonas poae</name>
    <dbReference type="NCBI Taxonomy" id="200451"/>
    <lineage>
        <taxon>Bacteria</taxon>
        <taxon>Pseudomonadati</taxon>
        <taxon>Pseudomonadota</taxon>
        <taxon>Gammaproteobacteria</taxon>
        <taxon>Pseudomonadales</taxon>
        <taxon>Pseudomonadaceae</taxon>
        <taxon>Pseudomonas</taxon>
    </lineage>
</organism>
<dbReference type="Proteomes" id="UP000238045">
    <property type="component" value="Unassembled WGS sequence"/>
</dbReference>
<dbReference type="SUPFAM" id="SSF53639">
    <property type="entry name" value="AraD/HMP-PK domain-like"/>
    <property type="match status" value="1"/>
</dbReference>
<dbReference type="GO" id="GO:0019323">
    <property type="term" value="P:pentose catabolic process"/>
    <property type="evidence" value="ECO:0007669"/>
    <property type="project" value="TreeGrafter"/>
</dbReference>
<keyword evidence="1" id="KW-0479">Metal-binding</keyword>
<evidence type="ECO:0000256" key="2">
    <source>
        <dbReference type="ARBA" id="ARBA00023239"/>
    </source>
</evidence>
<sequence>MSVDPVRFIQVFEHDFAHAKQLLIKHQVLSANEAGNISLRLPGEQRLVIASLSGADSGVSAIVDFDLHHSQGSLTDNLKEVAALHVAIYRERPQVNAVIHTHSPYLTAFAIAGRPLRAHASQLLGILDEDQEIPLTAWGPRYAPQPVVDALREHPRAPAALLANHGPFAWTERDVLAATRLLINLEEAAYLTFLAAQIGTPLPFPAGAAQRSRLGWSAS</sequence>
<evidence type="ECO:0000313" key="5">
    <source>
        <dbReference type="Proteomes" id="UP000238045"/>
    </source>
</evidence>
<feature type="domain" description="Class II aldolase/adducin N-terminal" evidence="3">
    <location>
        <begin position="14"/>
        <end position="193"/>
    </location>
</feature>
<dbReference type="AlphaFoldDB" id="A0A2S9ET95"/>
<keyword evidence="2" id="KW-0456">Lyase</keyword>
<dbReference type="Gene3D" id="3.40.225.10">
    <property type="entry name" value="Class II aldolase/adducin N-terminal domain"/>
    <property type="match status" value="1"/>
</dbReference>
<dbReference type="PANTHER" id="PTHR22789:SF0">
    <property type="entry name" value="3-OXO-TETRONATE 4-PHOSPHATE DECARBOXYLASE-RELATED"/>
    <property type="match status" value="1"/>
</dbReference>
<dbReference type="PANTHER" id="PTHR22789">
    <property type="entry name" value="FUCULOSE PHOSPHATE ALDOLASE"/>
    <property type="match status" value="1"/>
</dbReference>
<dbReference type="Pfam" id="PF00596">
    <property type="entry name" value="Aldolase_II"/>
    <property type="match status" value="1"/>
</dbReference>
<gene>
    <name evidence="4" type="ORF">CQZ99_11895</name>
</gene>